<dbReference type="RefSeq" id="WP_222157255.1">
    <property type="nucleotide sequence ID" value="NZ_CP081864.1"/>
</dbReference>
<dbReference type="Proteomes" id="UP000825886">
    <property type="component" value="Chromosome"/>
</dbReference>
<evidence type="ECO:0000256" key="1">
    <source>
        <dbReference type="SAM" id="MobiDB-lite"/>
    </source>
</evidence>
<gene>
    <name evidence="2" type="ORF">K6K13_12045</name>
</gene>
<feature type="region of interest" description="Disordered" evidence="1">
    <location>
        <begin position="1"/>
        <end position="21"/>
    </location>
</feature>
<protein>
    <submittedName>
        <fullName evidence="2">Uncharacterized protein</fullName>
    </submittedName>
</protein>
<evidence type="ECO:0000313" key="3">
    <source>
        <dbReference type="Proteomes" id="UP000825886"/>
    </source>
</evidence>
<organism evidence="2 3">
    <name type="scientific">Symbiopectobacterium purcellii</name>
    <dbReference type="NCBI Taxonomy" id="2871826"/>
    <lineage>
        <taxon>Bacteria</taxon>
        <taxon>Pseudomonadati</taxon>
        <taxon>Pseudomonadota</taxon>
        <taxon>Gammaproteobacteria</taxon>
        <taxon>Enterobacterales</taxon>
        <taxon>Enterobacteriaceae</taxon>
    </lineage>
</organism>
<name>A0ABX9AHF4_9ENTR</name>
<accession>A0ABX9AHF4</accession>
<proteinExistence type="predicted"/>
<reference evidence="2 3" key="1">
    <citation type="submission" date="2021-08" db="EMBL/GenBank/DDBJ databases">
        <title>Culture and genomic analysis of Symbiopectobacterium purcellii sp. nov. gen. nov., isolated from the leafhopper Empoasca decipiens.</title>
        <authorList>
            <person name="Nadal-Jimenez P."/>
            <person name="Siozios S."/>
            <person name="Halliday N."/>
            <person name="Camara M."/>
            <person name="Hurst G.D.D."/>
        </authorList>
    </citation>
    <scope>NUCLEOTIDE SEQUENCE [LARGE SCALE GENOMIC DNA]</scope>
    <source>
        <strain evidence="2 3">SyEd1</strain>
    </source>
</reference>
<evidence type="ECO:0000313" key="2">
    <source>
        <dbReference type="EMBL" id="QZN94124.1"/>
    </source>
</evidence>
<dbReference type="EMBL" id="CP081864">
    <property type="protein sequence ID" value="QZN94124.1"/>
    <property type="molecule type" value="Genomic_DNA"/>
</dbReference>
<sequence length="230" mass="25831">MMPVDSFSVQRSEWPSPHELPSSLGLPHRTFAEWVYQVKNKPVDFDSKPKPPCKSSAKLTLMAVLRKLVGVFQREQSSQVSSQGKKANSQLDISSTGLMTKTPNIANLFRYLDYLAKEKNIGCVELITKELVGQSSSNCIQMMNNLKGWYGQHILGVLNFAVEQVAQAEEDPLKLSNASKYPVLLKELRRALQEKLEGYDGQISNGESIRFRYQLAPQDIEALSNLDINI</sequence>
<keyword evidence="3" id="KW-1185">Reference proteome</keyword>